<evidence type="ECO:0000259" key="2">
    <source>
        <dbReference type="Pfam" id="PF13968"/>
    </source>
</evidence>
<keyword evidence="1" id="KW-0812">Transmembrane</keyword>
<dbReference type="InterPro" id="IPR025315">
    <property type="entry name" value="DUF4220"/>
</dbReference>
<dbReference type="Proteomes" id="UP000006038">
    <property type="component" value="Chromosome 7"/>
</dbReference>
<dbReference type="PANTHER" id="PTHR31325">
    <property type="entry name" value="OS01G0798800 PROTEIN-RELATED"/>
    <property type="match status" value="1"/>
</dbReference>
<evidence type="ECO:0000313" key="3">
    <source>
        <dbReference type="EnsemblPlants" id="OB07G15450.1"/>
    </source>
</evidence>
<dbReference type="HOGENOM" id="CLU_008762_0_1_1"/>
<keyword evidence="1" id="KW-1133">Transmembrane helix</keyword>
<proteinExistence type="predicted"/>
<protein>
    <recommendedName>
        <fullName evidence="2">DUF4220 domain-containing protein</fullName>
    </recommendedName>
</protein>
<reference evidence="3" key="2">
    <citation type="submission" date="2013-04" db="UniProtKB">
        <authorList>
            <consortium name="EnsemblPlants"/>
        </authorList>
    </citation>
    <scope>IDENTIFICATION</scope>
</reference>
<dbReference type="InterPro" id="IPR007658">
    <property type="entry name" value="DUF594"/>
</dbReference>
<keyword evidence="1" id="KW-0472">Membrane</keyword>
<evidence type="ECO:0000256" key="1">
    <source>
        <dbReference type="SAM" id="Phobius"/>
    </source>
</evidence>
<dbReference type="AlphaFoldDB" id="J3MJG3"/>
<dbReference type="EnsemblPlants" id="OB07G15450.1">
    <property type="protein sequence ID" value="OB07G15450.1"/>
    <property type="gene ID" value="OB07G15450"/>
</dbReference>
<dbReference type="Pfam" id="PF13968">
    <property type="entry name" value="DUF4220"/>
    <property type="match status" value="1"/>
</dbReference>
<accession>J3MJG3</accession>
<feature type="transmembrane region" description="Helical" evidence="1">
    <location>
        <begin position="371"/>
        <end position="396"/>
    </location>
</feature>
<feature type="domain" description="DUF4220" evidence="2">
    <location>
        <begin position="98"/>
        <end position="477"/>
    </location>
</feature>
<dbReference type="OMA" id="ITTPHCG"/>
<sequence>MAVVGVERLIRGRFTLFSMLRFLLRSTFLLTLPLLSSMSRGGGDGDPEKTKRILFVILWLLLIELIRKKVTGMVRSVADSGGFSRAAGRFRPMGHSDEVTRLLWIGYLIFSNTDYAAKEKGGTNTVVIAMFAVLWCLVLAKLVQRVFNEWKAPPPPPPAGNTHLIACYMQHVVDEEEDKFKEPPPPRTGAGTGDAALARCKYVVMGEEKLVLLDTKQVVAARKKKKDRDGGKVVTITTRGCGYGVGRFPDHQSEQKHAHLLVDLSKSGEVITVDQISTKISVPHWCCCFTGRSFTEHLHLLCFSFSLFKLLRRRLEHYPMVEAGSRMSRRLMLDGLLAGGSKKTFQVIRQELDFVDHYYDTGSPVVMSAPWLFLVNYFFSLFFVCMYVVAVVIVILDKDLRGGGGGGVALYVAIAWLLVVTLLTIEFTELLTSYLLSNWFMVHLLCLLASDGGRLWKWLCRPAIRCFIAGRFLLFYSFKCMLRLSCRGVDVETIRLKQVSILRVCEPIHKLLSWSPLVKLPTQGGEDIVNVLKKALSDSLKSNDNDDGAGAGAVVTMPKLRGQLVLEGGSDTCTQAILACHLATELMELKHVVMVEKKTETTTKTKKLSWCERRKQKREQEPHRGVVTALSRYCMYLVARSPELLPDNERWVSDRYADMKGFLQETSRRCCCCPCRLWKCGCWRTVLMDMDADDVSDPAAKAGVKLFKKLDVEASAWKDLAGFWVKMVVYIAPSNDVEGHPTALADSGGDLITYLWAICTHTGIIRKPLDKAPPELHAGGDQV</sequence>
<feature type="transmembrane region" description="Helical" evidence="1">
    <location>
        <begin position="408"/>
        <end position="425"/>
    </location>
</feature>
<dbReference type="Gramene" id="OB07G15450.1">
    <property type="protein sequence ID" value="OB07G15450.1"/>
    <property type="gene ID" value="OB07G15450"/>
</dbReference>
<reference evidence="3" key="1">
    <citation type="journal article" date="2013" name="Nat. Commun.">
        <title>Whole-genome sequencing of Oryza brachyantha reveals mechanisms underlying Oryza genome evolution.</title>
        <authorList>
            <person name="Chen J."/>
            <person name="Huang Q."/>
            <person name="Gao D."/>
            <person name="Wang J."/>
            <person name="Lang Y."/>
            <person name="Liu T."/>
            <person name="Li B."/>
            <person name="Bai Z."/>
            <person name="Luis Goicoechea J."/>
            <person name="Liang C."/>
            <person name="Chen C."/>
            <person name="Zhang W."/>
            <person name="Sun S."/>
            <person name="Liao Y."/>
            <person name="Zhang X."/>
            <person name="Yang L."/>
            <person name="Song C."/>
            <person name="Wang M."/>
            <person name="Shi J."/>
            <person name="Liu G."/>
            <person name="Liu J."/>
            <person name="Zhou H."/>
            <person name="Zhou W."/>
            <person name="Yu Q."/>
            <person name="An N."/>
            <person name="Chen Y."/>
            <person name="Cai Q."/>
            <person name="Wang B."/>
            <person name="Liu B."/>
            <person name="Min J."/>
            <person name="Huang Y."/>
            <person name="Wu H."/>
            <person name="Li Z."/>
            <person name="Zhang Y."/>
            <person name="Yin Y."/>
            <person name="Song W."/>
            <person name="Jiang J."/>
            <person name="Jackson S.A."/>
            <person name="Wing R.A."/>
            <person name="Wang J."/>
            <person name="Chen M."/>
        </authorList>
    </citation>
    <scope>NUCLEOTIDE SEQUENCE [LARGE SCALE GENOMIC DNA]</scope>
    <source>
        <strain evidence="3">cv. IRGC 101232</strain>
    </source>
</reference>
<name>J3MJG3_ORYBR</name>
<dbReference type="Pfam" id="PF04578">
    <property type="entry name" value="DUF594"/>
    <property type="match status" value="1"/>
</dbReference>
<gene>
    <name evidence="3" type="primary">LOC102702483</name>
</gene>
<organism evidence="3">
    <name type="scientific">Oryza brachyantha</name>
    <name type="common">malo sina</name>
    <dbReference type="NCBI Taxonomy" id="4533"/>
    <lineage>
        <taxon>Eukaryota</taxon>
        <taxon>Viridiplantae</taxon>
        <taxon>Streptophyta</taxon>
        <taxon>Embryophyta</taxon>
        <taxon>Tracheophyta</taxon>
        <taxon>Spermatophyta</taxon>
        <taxon>Magnoliopsida</taxon>
        <taxon>Liliopsida</taxon>
        <taxon>Poales</taxon>
        <taxon>Poaceae</taxon>
        <taxon>BOP clade</taxon>
        <taxon>Oryzoideae</taxon>
        <taxon>Oryzeae</taxon>
        <taxon>Oryzinae</taxon>
        <taxon>Oryza</taxon>
    </lineage>
</organism>
<keyword evidence="4" id="KW-1185">Reference proteome</keyword>
<evidence type="ECO:0000313" key="4">
    <source>
        <dbReference type="Proteomes" id="UP000006038"/>
    </source>
</evidence>
<dbReference type="eggNOG" id="ENOG502QSWW">
    <property type="taxonomic scope" value="Eukaryota"/>
</dbReference>